<keyword evidence="2" id="KW-0863">Zinc-finger</keyword>
<dbReference type="AlphaFoldDB" id="A0A4S2LAK5"/>
<comment type="caution">
    <text evidence="8">The sequence shown here is derived from an EMBL/GenBank/DDBJ whole genome shotgun (WGS) entry which is preliminary data.</text>
</comment>
<dbReference type="InterPro" id="IPR001005">
    <property type="entry name" value="SANT/Myb"/>
</dbReference>
<accession>A0A4S2LAK5</accession>
<dbReference type="CDD" id="cd00167">
    <property type="entry name" value="SANT"/>
    <property type="match status" value="1"/>
</dbReference>
<feature type="compositionally biased region" description="Basic residues" evidence="4">
    <location>
        <begin position="668"/>
        <end position="692"/>
    </location>
</feature>
<dbReference type="InterPro" id="IPR000433">
    <property type="entry name" value="Znf_ZZ"/>
</dbReference>
<evidence type="ECO:0000313" key="8">
    <source>
        <dbReference type="EMBL" id="TGZ60382.1"/>
    </source>
</evidence>
<reference evidence="8 9" key="1">
    <citation type="journal article" date="2019" name="BMC Genomics">
        <title>New insights from Opisthorchis felineus genome: update on genomics of the epidemiologically important liver flukes.</title>
        <authorList>
            <person name="Ershov N.I."/>
            <person name="Mordvinov V.A."/>
            <person name="Prokhortchouk E.B."/>
            <person name="Pakharukova M.Y."/>
            <person name="Gunbin K.V."/>
            <person name="Ustyantsev K."/>
            <person name="Genaev M.A."/>
            <person name="Blinov A.G."/>
            <person name="Mazur A."/>
            <person name="Boulygina E."/>
            <person name="Tsygankova S."/>
            <person name="Khrameeva E."/>
            <person name="Chekanov N."/>
            <person name="Fan G."/>
            <person name="Xiao A."/>
            <person name="Zhang H."/>
            <person name="Xu X."/>
            <person name="Yang H."/>
            <person name="Solovyev V."/>
            <person name="Lee S.M."/>
            <person name="Liu X."/>
            <person name="Afonnikov D.A."/>
            <person name="Skryabin K.G."/>
        </authorList>
    </citation>
    <scope>NUCLEOTIDE SEQUENCE [LARGE SCALE GENOMIC DNA]</scope>
    <source>
        <strain evidence="8">AK-0245</strain>
        <tissue evidence="8">Whole organism</tissue>
    </source>
</reference>
<feature type="domain" description="Myb-like" evidence="5">
    <location>
        <begin position="70"/>
        <end position="113"/>
    </location>
</feature>
<feature type="domain" description="SANT" evidence="6">
    <location>
        <begin position="65"/>
        <end position="117"/>
    </location>
</feature>
<dbReference type="SMART" id="SM00717">
    <property type="entry name" value="SANT"/>
    <property type="match status" value="1"/>
</dbReference>
<feature type="compositionally biased region" description="Basic residues" evidence="4">
    <location>
        <begin position="546"/>
        <end position="562"/>
    </location>
</feature>
<feature type="region of interest" description="Disordered" evidence="4">
    <location>
        <begin position="458"/>
        <end position="480"/>
    </location>
</feature>
<dbReference type="GO" id="GO:0006338">
    <property type="term" value="P:chromatin remodeling"/>
    <property type="evidence" value="ECO:0007669"/>
    <property type="project" value="TreeGrafter"/>
</dbReference>
<dbReference type="PROSITE" id="PS51293">
    <property type="entry name" value="SANT"/>
    <property type="match status" value="1"/>
</dbReference>
<feature type="region of interest" description="Disordered" evidence="4">
    <location>
        <begin position="648"/>
        <end position="726"/>
    </location>
</feature>
<gene>
    <name evidence="8" type="ORF">CRM22_008573</name>
</gene>
<feature type="compositionally biased region" description="Polar residues" evidence="4">
    <location>
        <begin position="567"/>
        <end position="576"/>
    </location>
</feature>
<evidence type="ECO:0000256" key="3">
    <source>
        <dbReference type="ARBA" id="ARBA00022833"/>
    </source>
</evidence>
<dbReference type="Pfam" id="PF22941">
    <property type="entry name" value="TADA2A-like_3rd"/>
    <property type="match status" value="1"/>
</dbReference>
<name>A0A4S2LAK5_OPIFE</name>
<dbReference type="PROSITE" id="PS50090">
    <property type="entry name" value="MYB_LIKE"/>
    <property type="match status" value="1"/>
</dbReference>
<evidence type="ECO:0000313" key="9">
    <source>
        <dbReference type="Proteomes" id="UP000308267"/>
    </source>
</evidence>
<dbReference type="SUPFAM" id="SSF46689">
    <property type="entry name" value="Homeodomain-like"/>
    <property type="match status" value="1"/>
</dbReference>
<evidence type="ECO:0000259" key="6">
    <source>
        <dbReference type="PROSITE" id="PS51293"/>
    </source>
</evidence>
<dbReference type="Pfam" id="PF25299">
    <property type="entry name" value="ZZ_ADA2"/>
    <property type="match status" value="1"/>
</dbReference>
<dbReference type="InterPro" id="IPR055141">
    <property type="entry name" value="TADA2A_B-like_dom"/>
</dbReference>
<dbReference type="InterPro" id="IPR017930">
    <property type="entry name" value="Myb_dom"/>
</dbReference>
<feature type="region of interest" description="Disordered" evidence="4">
    <location>
        <begin position="500"/>
        <end position="522"/>
    </location>
</feature>
<sequence length="726" mass="81534">MQQKSHKCAYCLQKLSEVCVLCIDCNSVRLCVNCFLCGAESGAHKKSHAYTLESFQSVPSDYLFSSHCDWSSEEEKRLLDAVETYGYGNWYEVSTQLPSRTAADCQHHFDQFYVFGAIGRHTIGKDNKRSGVTLDHTVNDLGEQCFTSLDVRPDEQKIIGYMPCRDEFEYEYYNNAERILVSVPYGLADGLETDLRLALVAIYNKHLADRRWRHRIAREHGLIPLLVRRLVEPHRRMNHSRYRPTGRFRVYGGPVHRKRRAGVSFTSRCRRKGSRRLLPGASSRFHRQLKFLTQLPKLSEHSFVDYSGPHRLLTCEHVQSNCSLINTSLCTSRSDSGILHVPFTCSTNEPCTAAQQDTTALQNSLPESDRLQPGVFTSSKPMGASLGSYNRLKKKSSAMSSKSSADALCFSSFSRCLGISARTTSDSGIGSCDSCAQSTISTGSMNGDPFTYACSSGTPTTRLPLGRRPRSNSDSVYVSGSLFPGRKRSSELLANLQELRHQSESTPSLVHPVEPPPWVTEDKLSGSLNAVAQAALTSSQIASKNTVKRRGRPSRRQPKRPSRPSSVSKLGNTTSDEYPTWMKPFLRFMTHQEARRFVANLERESTLRSELEQLRDHHRKGVRSMTNVELRSSIRPNPLCRFSHNGNAFQTRSSNGGAMRPQAPSTAKRMRKSSIGRRRSGYFTRPSKRVSRKSSTVSRNYRPTAKTGELPAVRKRGRPPKQRGDI</sequence>
<dbReference type="PANTHER" id="PTHR12374">
    <property type="entry name" value="TRANSCRIPTIONAL ADAPTOR 2 ADA2 -RELATED"/>
    <property type="match status" value="1"/>
</dbReference>
<keyword evidence="9" id="KW-1185">Reference proteome</keyword>
<evidence type="ECO:0000256" key="2">
    <source>
        <dbReference type="ARBA" id="ARBA00022771"/>
    </source>
</evidence>
<protein>
    <submittedName>
        <fullName evidence="8">Uncharacterized protein</fullName>
    </submittedName>
</protein>
<dbReference type="PROSITE" id="PS01357">
    <property type="entry name" value="ZF_ZZ_1"/>
    <property type="match status" value="1"/>
</dbReference>
<dbReference type="PANTHER" id="PTHR12374:SF63">
    <property type="entry name" value="TRANSCRIPTIONAL ADAPTER 2-BETA"/>
    <property type="match status" value="1"/>
</dbReference>
<dbReference type="Proteomes" id="UP000308267">
    <property type="component" value="Unassembled WGS sequence"/>
</dbReference>
<keyword evidence="3" id="KW-0862">Zinc</keyword>
<dbReference type="OrthoDB" id="270417at2759"/>
<dbReference type="InterPro" id="IPR009057">
    <property type="entry name" value="Homeodomain-like_sf"/>
</dbReference>
<dbReference type="InterPro" id="IPR017884">
    <property type="entry name" value="SANT_dom"/>
</dbReference>
<dbReference type="GO" id="GO:0070461">
    <property type="term" value="C:SAGA-type complex"/>
    <property type="evidence" value="ECO:0007669"/>
    <property type="project" value="UniProtKB-ARBA"/>
</dbReference>
<organism evidence="8 9">
    <name type="scientific">Opisthorchis felineus</name>
    <dbReference type="NCBI Taxonomy" id="147828"/>
    <lineage>
        <taxon>Eukaryota</taxon>
        <taxon>Metazoa</taxon>
        <taxon>Spiralia</taxon>
        <taxon>Lophotrochozoa</taxon>
        <taxon>Platyhelminthes</taxon>
        <taxon>Trematoda</taxon>
        <taxon>Digenea</taxon>
        <taxon>Opisthorchiida</taxon>
        <taxon>Opisthorchiata</taxon>
        <taxon>Opisthorchiidae</taxon>
        <taxon>Opisthorchis</taxon>
    </lineage>
</organism>
<evidence type="ECO:0000256" key="1">
    <source>
        <dbReference type="ARBA" id="ARBA00022723"/>
    </source>
</evidence>
<dbReference type="EMBL" id="SJOL01008406">
    <property type="protein sequence ID" value="TGZ60382.1"/>
    <property type="molecule type" value="Genomic_DNA"/>
</dbReference>
<dbReference type="GO" id="GO:0008270">
    <property type="term" value="F:zinc ion binding"/>
    <property type="evidence" value="ECO:0007669"/>
    <property type="project" value="UniProtKB-KW"/>
</dbReference>
<proteinExistence type="predicted"/>
<evidence type="ECO:0000259" key="5">
    <source>
        <dbReference type="PROSITE" id="PS50090"/>
    </source>
</evidence>
<feature type="region of interest" description="Disordered" evidence="4">
    <location>
        <begin position="539"/>
        <end position="576"/>
    </location>
</feature>
<keyword evidence="1" id="KW-0479">Metal-binding</keyword>
<evidence type="ECO:0000256" key="4">
    <source>
        <dbReference type="SAM" id="MobiDB-lite"/>
    </source>
</evidence>
<dbReference type="Pfam" id="PF00249">
    <property type="entry name" value="Myb_DNA-binding"/>
    <property type="match status" value="1"/>
</dbReference>
<dbReference type="Gene3D" id="1.10.10.60">
    <property type="entry name" value="Homeodomain-like"/>
    <property type="match status" value="1"/>
</dbReference>
<dbReference type="SUPFAM" id="SSF57850">
    <property type="entry name" value="RING/U-box"/>
    <property type="match status" value="1"/>
</dbReference>
<dbReference type="GO" id="GO:0006357">
    <property type="term" value="P:regulation of transcription by RNA polymerase II"/>
    <property type="evidence" value="ECO:0007669"/>
    <property type="project" value="TreeGrafter"/>
</dbReference>
<evidence type="ECO:0000259" key="7">
    <source>
        <dbReference type="PROSITE" id="PS51294"/>
    </source>
</evidence>
<dbReference type="GO" id="GO:0003713">
    <property type="term" value="F:transcription coactivator activity"/>
    <property type="evidence" value="ECO:0007669"/>
    <property type="project" value="TreeGrafter"/>
</dbReference>
<feature type="domain" description="HTH myb-type" evidence="7">
    <location>
        <begin position="67"/>
        <end position="117"/>
    </location>
</feature>
<dbReference type="GO" id="GO:0003682">
    <property type="term" value="F:chromatin binding"/>
    <property type="evidence" value="ECO:0007669"/>
    <property type="project" value="TreeGrafter"/>
</dbReference>
<feature type="compositionally biased region" description="Basic residues" evidence="4">
    <location>
        <begin position="713"/>
        <end position="726"/>
    </location>
</feature>
<dbReference type="STRING" id="147828.A0A4S2LAK5"/>
<dbReference type="PROSITE" id="PS51294">
    <property type="entry name" value="HTH_MYB"/>
    <property type="match status" value="1"/>
</dbReference>
<dbReference type="GO" id="GO:0005634">
    <property type="term" value="C:nucleus"/>
    <property type="evidence" value="ECO:0007669"/>
    <property type="project" value="TreeGrafter"/>
</dbReference>